<dbReference type="Proteomes" id="UP000515123">
    <property type="component" value="Linkage group 1"/>
</dbReference>
<protein>
    <submittedName>
        <fullName evidence="8 9">Transcription factor PCF7-like isoform X1</fullName>
    </submittedName>
</protein>
<dbReference type="PANTHER" id="PTHR31072">
    <property type="entry name" value="TRANSCRIPTION FACTOR TCP4-RELATED"/>
    <property type="match status" value="1"/>
</dbReference>
<evidence type="ECO:0000313" key="8">
    <source>
        <dbReference type="RefSeq" id="XP_020085553.1"/>
    </source>
</evidence>
<gene>
    <name evidence="8 9 10" type="primary">LOC109708286</name>
</gene>
<sequence>MLVREGASLTKQESILTDGKAPTSTTQVWFRNPRIVRVSRGFKGKDRHSKVTTVRGLKDRRIRLSVLTAIQLYDLQDKLGLNQPSKVVDWLLNAAQHEIDKLPPLQMPPGNFIQFPQMAPREGGNCSTHEAVIETIHQQLTASSSMANNSFFNNNISEDLMTISNGDVRMGIKPKGNYINILGGNDTENQIAETYTPYHQWGSSDAWMSQSGSHSSQEESARVSDQAPKFALTFDAKQHNYFQIANLQLSQNLFDHINLNTLQETMKNN</sequence>
<dbReference type="Pfam" id="PF03634">
    <property type="entry name" value="TCP"/>
    <property type="match status" value="1"/>
</dbReference>
<dbReference type="Gramene" id="Aco012417.1.mrna1">
    <property type="protein sequence ID" value="Aco012417.1.mrna1.cds1"/>
    <property type="gene ID" value="Aco012417.1.path1"/>
</dbReference>
<dbReference type="PROSITE" id="PS51369">
    <property type="entry name" value="TCP"/>
    <property type="match status" value="1"/>
</dbReference>
<evidence type="ECO:0000313" key="7">
    <source>
        <dbReference type="Proteomes" id="UP000515123"/>
    </source>
</evidence>
<reference evidence="8 9" key="2">
    <citation type="submission" date="2025-04" db="UniProtKB">
        <authorList>
            <consortium name="RefSeq"/>
        </authorList>
    </citation>
    <scope>IDENTIFICATION</scope>
    <source>
        <tissue evidence="8 9">Leaf</tissue>
    </source>
</reference>
<reference evidence="7" key="1">
    <citation type="journal article" date="2015" name="Nat. Genet.">
        <title>The pineapple genome and the evolution of CAM photosynthesis.</title>
        <authorList>
            <person name="Ming R."/>
            <person name="VanBuren R."/>
            <person name="Wai C.M."/>
            <person name="Tang H."/>
            <person name="Schatz M.C."/>
            <person name="Bowers J.E."/>
            <person name="Lyons E."/>
            <person name="Wang M.L."/>
            <person name="Chen J."/>
            <person name="Biggers E."/>
            <person name="Zhang J."/>
            <person name="Huang L."/>
            <person name="Zhang L."/>
            <person name="Miao W."/>
            <person name="Zhang J."/>
            <person name="Ye Z."/>
            <person name="Miao C."/>
            <person name="Lin Z."/>
            <person name="Wang H."/>
            <person name="Zhou H."/>
            <person name="Yim W.C."/>
            <person name="Priest H.D."/>
            <person name="Zheng C."/>
            <person name="Woodhouse M."/>
            <person name="Edger P.P."/>
            <person name="Guyot R."/>
            <person name="Guo H.B."/>
            <person name="Guo H."/>
            <person name="Zheng G."/>
            <person name="Singh R."/>
            <person name="Sharma A."/>
            <person name="Min X."/>
            <person name="Zheng Y."/>
            <person name="Lee H."/>
            <person name="Gurtowski J."/>
            <person name="Sedlazeck F.J."/>
            <person name="Harkess A."/>
            <person name="McKain M.R."/>
            <person name="Liao Z."/>
            <person name="Fang J."/>
            <person name="Liu J."/>
            <person name="Zhang X."/>
            <person name="Zhang Q."/>
            <person name="Hu W."/>
            <person name="Qin Y."/>
            <person name="Wang K."/>
            <person name="Chen L.Y."/>
            <person name="Shirley N."/>
            <person name="Lin Y.R."/>
            <person name="Liu L.Y."/>
            <person name="Hernandez A.G."/>
            <person name="Wright C.L."/>
            <person name="Bulone V."/>
            <person name="Tuskan G.A."/>
            <person name="Heath K."/>
            <person name="Zee F."/>
            <person name="Moore P.H."/>
            <person name="Sunkar R."/>
            <person name="Leebens-Mack J.H."/>
            <person name="Mockler T."/>
            <person name="Bennetzen J.L."/>
            <person name="Freeling M."/>
            <person name="Sankoff D."/>
            <person name="Paterson A.H."/>
            <person name="Zhu X."/>
            <person name="Yang X."/>
            <person name="Smith J.A."/>
            <person name="Cushman J.C."/>
            <person name="Paull R.E."/>
            <person name="Yu Q."/>
        </authorList>
    </citation>
    <scope>NUCLEOTIDE SEQUENCE [LARGE SCALE GENOMIC DNA]</scope>
    <source>
        <strain evidence="7">cv. F153</strain>
    </source>
</reference>
<dbReference type="AlphaFoldDB" id="A0A6P5EWQ3"/>
<keyword evidence="3" id="KW-0238">DNA-binding</keyword>
<dbReference type="InterPro" id="IPR005333">
    <property type="entry name" value="Transcription_factor_TCP"/>
</dbReference>
<name>A0A6P5EWQ3_ANACO</name>
<evidence type="ECO:0000259" key="6">
    <source>
        <dbReference type="PROSITE" id="PS51369"/>
    </source>
</evidence>
<dbReference type="GO" id="GO:0043565">
    <property type="term" value="F:sequence-specific DNA binding"/>
    <property type="evidence" value="ECO:0007669"/>
    <property type="project" value="TreeGrafter"/>
</dbReference>
<keyword evidence="5" id="KW-0539">Nucleus</keyword>
<evidence type="ECO:0000256" key="1">
    <source>
        <dbReference type="ARBA" id="ARBA00004123"/>
    </source>
</evidence>
<evidence type="ECO:0000313" key="10">
    <source>
        <dbReference type="RefSeq" id="XP_020085570.1"/>
    </source>
</evidence>
<dbReference type="GeneID" id="109708286"/>
<dbReference type="GO" id="GO:0005634">
    <property type="term" value="C:nucleus"/>
    <property type="evidence" value="ECO:0007669"/>
    <property type="project" value="UniProtKB-SubCell"/>
</dbReference>
<dbReference type="OrthoDB" id="1927134at2759"/>
<dbReference type="RefSeq" id="XP_020085570.1">
    <property type="nucleotide sequence ID" value="XM_020229981.1"/>
</dbReference>
<keyword evidence="7" id="KW-1185">Reference proteome</keyword>
<evidence type="ECO:0000313" key="9">
    <source>
        <dbReference type="RefSeq" id="XP_020085562.1"/>
    </source>
</evidence>
<accession>A0A6P5EWQ3</accession>
<evidence type="ECO:0000256" key="2">
    <source>
        <dbReference type="ARBA" id="ARBA00023015"/>
    </source>
</evidence>
<feature type="domain" description="TCP" evidence="6">
    <location>
        <begin position="44"/>
        <end position="102"/>
    </location>
</feature>
<keyword evidence="2" id="KW-0805">Transcription regulation</keyword>
<evidence type="ECO:0000256" key="5">
    <source>
        <dbReference type="ARBA" id="ARBA00023242"/>
    </source>
</evidence>
<keyword evidence="4" id="KW-0804">Transcription</keyword>
<dbReference type="RefSeq" id="XP_020085553.1">
    <property type="nucleotide sequence ID" value="XM_020229964.1"/>
</dbReference>
<dbReference type="InterPro" id="IPR017887">
    <property type="entry name" value="TF_TCP_subgr"/>
</dbReference>
<proteinExistence type="predicted"/>
<dbReference type="PANTHER" id="PTHR31072:SF268">
    <property type="entry name" value="TCP DOMAIN-CONTAINING PROTEIN"/>
    <property type="match status" value="1"/>
</dbReference>
<organism evidence="10">
    <name type="scientific">Ananas comosus</name>
    <name type="common">Pineapple</name>
    <name type="synonym">Ananas ananas</name>
    <dbReference type="NCBI Taxonomy" id="4615"/>
    <lineage>
        <taxon>Eukaryota</taxon>
        <taxon>Viridiplantae</taxon>
        <taxon>Streptophyta</taxon>
        <taxon>Embryophyta</taxon>
        <taxon>Tracheophyta</taxon>
        <taxon>Spermatophyta</taxon>
        <taxon>Magnoliopsida</taxon>
        <taxon>Liliopsida</taxon>
        <taxon>Poales</taxon>
        <taxon>Bromeliaceae</taxon>
        <taxon>Bromelioideae</taxon>
        <taxon>Ananas</taxon>
    </lineage>
</organism>
<evidence type="ECO:0000256" key="4">
    <source>
        <dbReference type="ARBA" id="ARBA00023163"/>
    </source>
</evidence>
<dbReference type="GO" id="GO:0003700">
    <property type="term" value="F:DNA-binding transcription factor activity"/>
    <property type="evidence" value="ECO:0007669"/>
    <property type="project" value="InterPro"/>
</dbReference>
<evidence type="ECO:0000256" key="3">
    <source>
        <dbReference type="ARBA" id="ARBA00023125"/>
    </source>
</evidence>
<comment type="subcellular location">
    <subcellularLocation>
        <location evidence="1">Nucleus</location>
    </subcellularLocation>
</comment>
<dbReference type="RefSeq" id="XP_020085562.1">
    <property type="nucleotide sequence ID" value="XM_020229973.1"/>
</dbReference>